<gene>
    <name evidence="1" type="ORF">IWW36_005505</name>
</gene>
<reference evidence="1" key="1">
    <citation type="submission" date="2022-07" db="EMBL/GenBank/DDBJ databases">
        <title>Phylogenomic reconstructions and comparative analyses of Kickxellomycotina fungi.</title>
        <authorList>
            <person name="Reynolds N.K."/>
            <person name="Stajich J.E."/>
            <person name="Barry K."/>
            <person name="Grigoriev I.V."/>
            <person name="Crous P."/>
            <person name="Smith M.E."/>
        </authorList>
    </citation>
    <scope>NUCLEOTIDE SEQUENCE</scope>
    <source>
        <strain evidence="1">NRRL 1566</strain>
    </source>
</reference>
<comment type="caution">
    <text evidence="1">The sequence shown here is derived from an EMBL/GenBank/DDBJ whole genome shotgun (WGS) entry which is preliminary data.</text>
</comment>
<dbReference type="Proteomes" id="UP001139887">
    <property type="component" value="Unassembled WGS sequence"/>
</dbReference>
<evidence type="ECO:0000313" key="2">
    <source>
        <dbReference type="Proteomes" id="UP001139887"/>
    </source>
</evidence>
<dbReference type="OrthoDB" id="5529037at2759"/>
<keyword evidence="2" id="KW-1185">Reference proteome</keyword>
<feature type="non-terminal residue" evidence="1">
    <location>
        <position position="291"/>
    </location>
</feature>
<name>A0A9W8I1G6_9FUNG</name>
<sequence>MAEQAGRELSSFAQAVRNHPRFDGHMETLSVDGMEEILKGTFRILQLTDEVRQAQLAQVMLNHNVLQSWAAYCRSEGIEDTATLSRMISFLKATYDTVSTTYQALDELVALKFKIDEDLPMFNQKFDYLVTRADFPVGQPSITLNHYRRTMPVDIKKELFATDITTVWQAKNRALVLWRTWRALKSEKESKVKDDGPAPMEIDRVEVREAQPKKQNFQYFHAQRLNSINELMLDCASIAGEAATDIGTVRIIETNKTYEFGRLIARKFLLVMEKNRETPSEPSYSQGFELT</sequence>
<evidence type="ECO:0000313" key="1">
    <source>
        <dbReference type="EMBL" id="KAJ2843596.1"/>
    </source>
</evidence>
<protein>
    <submittedName>
        <fullName evidence="1">Uncharacterized protein</fullName>
    </submittedName>
</protein>
<accession>A0A9W8I1G6</accession>
<dbReference type="EMBL" id="JANBUW010001357">
    <property type="protein sequence ID" value="KAJ2843596.1"/>
    <property type="molecule type" value="Genomic_DNA"/>
</dbReference>
<dbReference type="AlphaFoldDB" id="A0A9W8I1G6"/>
<organism evidence="1 2">
    <name type="scientific">Coemansia brasiliensis</name>
    <dbReference type="NCBI Taxonomy" id="2650707"/>
    <lineage>
        <taxon>Eukaryota</taxon>
        <taxon>Fungi</taxon>
        <taxon>Fungi incertae sedis</taxon>
        <taxon>Zoopagomycota</taxon>
        <taxon>Kickxellomycotina</taxon>
        <taxon>Kickxellomycetes</taxon>
        <taxon>Kickxellales</taxon>
        <taxon>Kickxellaceae</taxon>
        <taxon>Coemansia</taxon>
    </lineage>
</organism>
<proteinExistence type="predicted"/>